<dbReference type="PATRIC" id="fig|999411.4.peg.881"/>
<gene>
    <name evidence="1" type="ORF">HMPREF1092_00908</name>
</gene>
<protein>
    <submittedName>
        <fullName evidence="1">Uncharacterized protein</fullName>
    </submittedName>
</protein>
<dbReference type="Proteomes" id="UP000013097">
    <property type="component" value="Unassembled WGS sequence"/>
</dbReference>
<sequence length="78" mass="9346">MSKYTIQIKCEGKIMKKKKCKKILKAYEMRKEEVKIVAEILEEIQMKPTEKSKENGRKLIKFFDEIEGKTNERDSKYN</sequence>
<proteinExistence type="predicted"/>
<evidence type="ECO:0000313" key="2">
    <source>
        <dbReference type="Proteomes" id="UP000013097"/>
    </source>
</evidence>
<evidence type="ECO:0000313" key="1">
    <source>
        <dbReference type="EMBL" id="ENZ01674.1"/>
    </source>
</evidence>
<organism evidence="1 2">
    <name type="scientific">Clostridium thermobutyricum</name>
    <dbReference type="NCBI Taxonomy" id="29372"/>
    <lineage>
        <taxon>Bacteria</taxon>
        <taxon>Bacillati</taxon>
        <taxon>Bacillota</taxon>
        <taxon>Clostridia</taxon>
        <taxon>Eubacteriales</taxon>
        <taxon>Clostridiaceae</taxon>
        <taxon>Clostridium</taxon>
    </lineage>
</organism>
<dbReference type="AlphaFoldDB" id="N9Y0M3"/>
<keyword evidence="2" id="KW-1185">Reference proteome</keyword>
<comment type="caution">
    <text evidence="1">The sequence shown here is derived from an EMBL/GenBank/DDBJ whole genome shotgun (WGS) entry which is preliminary data.</text>
</comment>
<accession>N9Y0M3</accession>
<name>N9Y0M3_9CLOT</name>
<reference evidence="1 2" key="1">
    <citation type="submission" date="2013-01" db="EMBL/GenBank/DDBJ databases">
        <title>The Genome Sequence of Clostridium colicanis 209318.</title>
        <authorList>
            <consortium name="The Broad Institute Genome Sequencing Platform"/>
            <person name="Earl A."/>
            <person name="Ward D."/>
            <person name="Feldgarden M."/>
            <person name="Gevers D."/>
            <person name="Courvalin P."/>
            <person name="Lambert T."/>
            <person name="Walker B."/>
            <person name="Young S.K."/>
            <person name="Zeng Q."/>
            <person name="Gargeya S."/>
            <person name="Fitzgerald M."/>
            <person name="Haas B."/>
            <person name="Abouelleil A."/>
            <person name="Alvarado L."/>
            <person name="Arachchi H.M."/>
            <person name="Berlin A.M."/>
            <person name="Chapman S.B."/>
            <person name="Dewar J."/>
            <person name="Goldberg J."/>
            <person name="Griggs A."/>
            <person name="Gujja S."/>
            <person name="Hansen M."/>
            <person name="Howarth C."/>
            <person name="Imamovic A."/>
            <person name="Larimer J."/>
            <person name="McCowan C."/>
            <person name="Murphy C."/>
            <person name="Neiman D."/>
            <person name="Pearson M."/>
            <person name="Priest M."/>
            <person name="Roberts A."/>
            <person name="Saif S."/>
            <person name="Shea T."/>
            <person name="Sisk P."/>
            <person name="Sykes S."/>
            <person name="Wortman J."/>
            <person name="Nusbaum C."/>
            <person name="Birren B."/>
        </authorList>
    </citation>
    <scope>NUCLEOTIDE SEQUENCE [LARGE SCALE GENOMIC DNA]</scope>
    <source>
        <strain evidence="1 2">209318</strain>
    </source>
</reference>
<dbReference type="EMBL" id="AGYT01000008">
    <property type="protein sequence ID" value="ENZ01674.1"/>
    <property type="molecule type" value="Genomic_DNA"/>
</dbReference>
<dbReference type="HOGENOM" id="CLU_2615768_0_0_9"/>